<dbReference type="EMBL" id="KQ971354">
    <property type="protein sequence ID" value="KYB26331.1"/>
    <property type="molecule type" value="Genomic_DNA"/>
</dbReference>
<feature type="transmembrane region" description="Helical" evidence="8">
    <location>
        <begin position="597"/>
        <end position="615"/>
    </location>
</feature>
<evidence type="ECO:0000313" key="9">
    <source>
        <dbReference type="EMBL" id="KYB26331.1"/>
    </source>
</evidence>
<evidence type="ECO:0000256" key="8">
    <source>
        <dbReference type="SAM" id="Phobius"/>
    </source>
</evidence>
<dbReference type="InterPro" id="IPR052192">
    <property type="entry name" value="Insect_Ionotropic_Sensory_Rcpt"/>
</dbReference>
<reference evidence="9 10" key="1">
    <citation type="journal article" date="2008" name="Nature">
        <title>The genome of the model beetle and pest Tribolium castaneum.</title>
        <authorList>
            <consortium name="Tribolium Genome Sequencing Consortium"/>
            <person name="Richards S."/>
            <person name="Gibbs R.A."/>
            <person name="Weinstock G.M."/>
            <person name="Brown S.J."/>
            <person name="Denell R."/>
            <person name="Beeman R.W."/>
            <person name="Gibbs R."/>
            <person name="Beeman R.W."/>
            <person name="Brown S.J."/>
            <person name="Bucher G."/>
            <person name="Friedrich M."/>
            <person name="Grimmelikhuijzen C.J."/>
            <person name="Klingler M."/>
            <person name="Lorenzen M."/>
            <person name="Richards S."/>
            <person name="Roth S."/>
            <person name="Schroder R."/>
            <person name="Tautz D."/>
            <person name="Zdobnov E.M."/>
            <person name="Muzny D."/>
            <person name="Gibbs R.A."/>
            <person name="Weinstock G.M."/>
            <person name="Attaway T."/>
            <person name="Bell S."/>
            <person name="Buhay C.J."/>
            <person name="Chandrabose M.N."/>
            <person name="Chavez D."/>
            <person name="Clerk-Blankenburg K.P."/>
            <person name="Cree A."/>
            <person name="Dao M."/>
            <person name="Davis C."/>
            <person name="Chacko J."/>
            <person name="Dinh H."/>
            <person name="Dugan-Rocha S."/>
            <person name="Fowler G."/>
            <person name="Garner T.T."/>
            <person name="Garnes J."/>
            <person name="Gnirke A."/>
            <person name="Hawes A."/>
            <person name="Hernandez J."/>
            <person name="Hines S."/>
            <person name="Holder M."/>
            <person name="Hume J."/>
            <person name="Jhangiani S.N."/>
            <person name="Joshi V."/>
            <person name="Khan Z.M."/>
            <person name="Jackson L."/>
            <person name="Kovar C."/>
            <person name="Kowis A."/>
            <person name="Lee S."/>
            <person name="Lewis L.R."/>
            <person name="Margolis J."/>
            <person name="Morgan M."/>
            <person name="Nazareth L.V."/>
            <person name="Nguyen N."/>
            <person name="Okwuonu G."/>
            <person name="Parker D."/>
            <person name="Richards S."/>
            <person name="Ruiz S.J."/>
            <person name="Santibanez J."/>
            <person name="Savard J."/>
            <person name="Scherer S.E."/>
            <person name="Schneider B."/>
            <person name="Sodergren E."/>
            <person name="Tautz D."/>
            <person name="Vattahil S."/>
            <person name="Villasana D."/>
            <person name="White C.S."/>
            <person name="Wright R."/>
            <person name="Park Y."/>
            <person name="Beeman R.W."/>
            <person name="Lord J."/>
            <person name="Oppert B."/>
            <person name="Lorenzen M."/>
            <person name="Brown S."/>
            <person name="Wang L."/>
            <person name="Savard J."/>
            <person name="Tautz D."/>
            <person name="Richards S."/>
            <person name="Weinstock G."/>
            <person name="Gibbs R.A."/>
            <person name="Liu Y."/>
            <person name="Worley K."/>
            <person name="Weinstock G."/>
            <person name="Elsik C.G."/>
            <person name="Reese J.T."/>
            <person name="Elhaik E."/>
            <person name="Landan G."/>
            <person name="Graur D."/>
            <person name="Arensburger P."/>
            <person name="Atkinson P."/>
            <person name="Beeman R.W."/>
            <person name="Beidler J."/>
            <person name="Brown S.J."/>
            <person name="Demuth J.P."/>
            <person name="Drury D.W."/>
            <person name="Du Y.Z."/>
            <person name="Fujiwara H."/>
            <person name="Lorenzen M."/>
            <person name="Maselli V."/>
            <person name="Osanai M."/>
            <person name="Park Y."/>
            <person name="Robertson H.M."/>
            <person name="Tu Z."/>
            <person name="Wang J.J."/>
            <person name="Wang S."/>
            <person name="Richards S."/>
            <person name="Song H."/>
            <person name="Zhang L."/>
            <person name="Sodergren E."/>
            <person name="Werner D."/>
            <person name="Stanke M."/>
            <person name="Morgenstern B."/>
            <person name="Solovyev V."/>
            <person name="Kosarev P."/>
            <person name="Brown G."/>
            <person name="Chen H.C."/>
            <person name="Ermolaeva O."/>
            <person name="Hlavina W."/>
            <person name="Kapustin Y."/>
            <person name="Kiryutin B."/>
            <person name="Kitts P."/>
            <person name="Maglott D."/>
            <person name="Pruitt K."/>
            <person name="Sapojnikov V."/>
            <person name="Souvorov A."/>
            <person name="Mackey A.J."/>
            <person name="Waterhouse R.M."/>
            <person name="Wyder S."/>
            <person name="Zdobnov E.M."/>
            <person name="Zdobnov E.M."/>
            <person name="Wyder S."/>
            <person name="Kriventseva E.V."/>
            <person name="Kadowaki T."/>
            <person name="Bork P."/>
            <person name="Aranda M."/>
            <person name="Bao R."/>
            <person name="Beermann A."/>
            <person name="Berns N."/>
            <person name="Bolognesi R."/>
            <person name="Bonneton F."/>
            <person name="Bopp D."/>
            <person name="Brown S.J."/>
            <person name="Bucher G."/>
            <person name="Butts T."/>
            <person name="Chaumot A."/>
            <person name="Denell R.E."/>
            <person name="Ferrier D.E."/>
            <person name="Friedrich M."/>
            <person name="Gordon C.M."/>
            <person name="Jindra M."/>
            <person name="Klingler M."/>
            <person name="Lan Q."/>
            <person name="Lattorff H.M."/>
            <person name="Laudet V."/>
            <person name="von Levetsow C."/>
            <person name="Liu Z."/>
            <person name="Lutz R."/>
            <person name="Lynch J.A."/>
            <person name="da Fonseca R.N."/>
            <person name="Posnien N."/>
            <person name="Reuter R."/>
            <person name="Roth S."/>
            <person name="Savard J."/>
            <person name="Schinko J.B."/>
            <person name="Schmitt C."/>
            <person name="Schoppmeier M."/>
            <person name="Schroder R."/>
            <person name="Shippy T.D."/>
            <person name="Simonnet F."/>
            <person name="Marques-Souza H."/>
            <person name="Tautz D."/>
            <person name="Tomoyasu Y."/>
            <person name="Trauner J."/>
            <person name="Van der Zee M."/>
            <person name="Vervoort M."/>
            <person name="Wittkopp N."/>
            <person name="Wimmer E.A."/>
            <person name="Yang X."/>
            <person name="Jones A.K."/>
            <person name="Sattelle D.B."/>
            <person name="Ebert P.R."/>
            <person name="Nelson D."/>
            <person name="Scott J.G."/>
            <person name="Beeman R.W."/>
            <person name="Muthukrishnan S."/>
            <person name="Kramer K.J."/>
            <person name="Arakane Y."/>
            <person name="Beeman R.W."/>
            <person name="Zhu Q."/>
            <person name="Hogenkamp D."/>
            <person name="Dixit R."/>
            <person name="Oppert B."/>
            <person name="Jiang H."/>
            <person name="Zou Z."/>
            <person name="Marshall J."/>
            <person name="Elpidina E."/>
            <person name="Vinokurov K."/>
            <person name="Oppert C."/>
            <person name="Zou Z."/>
            <person name="Evans J."/>
            <person name="Lu Z."/>
            <person name="Zhao P."/>
            <person name="Sumathipala N."/>
            <person name="Altincicek B."/>
            <person name="Vilcinskas A."/>
            <person name="Williams M."/>
            <person name="Hultmark D."/>
            <person name="Hetru C."/>
            <person name="Jiang H."/>
            <person name="Grimmelikhuijzen C.J."/>
            <person name="Hauser F."/>
            <person name="Cazzamali G."/>
            <person name="Williamson M."/>
            <person name="Park Y."/>
            <person name="Li B."/>
            <person name="Tanaka Y."/>
            <person name="Predel R."/>
            <person name="Neupert S."/>
            <person name="Schachtner J."/>
            <person name="Verleyen P."/>
            <person name="Raible F."/>
            <person name="Bork P."/>
            <person name="Friedrich M."/>
            <person name="Walden K.K."/>
            <person name="Robertson H.M."/>
            <person name="Angeli S."/>
            <person name="Foret S."/>
            <person name="Bucher G."/>
            <person name="Schuetz S."/>
            <person name="Maleszka R."/>
            <person name="Wimmer E.A."/>
            <person name="Beeman R.W."/>
            <person name="Lorenzen M."/>
            <person name="Tomoyasu Y."/>
            <person name="Miller S.C."/>
            <person name="Grossmann D."/>
            <person name="Bucher G."/>
        </authorList>
    </citation>
    <scope>NUCLEOTIDE SEQUENCE [LARGE SCALE GENOMIC DNA]</scope>
    <source>
        <strain evidence="9 10">Georgia GA2</strain>
    </source>
</reference>
<dbReference type="Gene3D" id="1.10.287.70">
    <property type="match status" value="2"/>
</dbReference>
<evidence type="ECO:0000256" key="6">
    <source>
        <dbReference type="ARBA" id="ARBA00023170"/>
    </source>
</evidence>
<dbReference type="PANTHER" id="PTHR42643">
    <property type="entry name" value="IONOTROPIC RECEPTOR 20A-RELATED"/>
    <property type="match status" value="1"/>
</dbReference>
<dbReference type="SUPFAM" id="SSF53850">
    <property type="entry name" value="Periplasmic binding protein-like II"/>
    <property type="match status" value="2"/>
</dbReference>
<name>A0A139WEQ4_TRICA</name>
<comment type="subcellular location">
    <subcellularLocation>
        <location evidence="1">Cell membrane</location>
        <topology evidence="1">Multi-pass membrane protein</topology>
    </subcellularLocation>
</comment>
<gene>
    <name evidence="9" type="primary">AUGUSTUS-3.0.2_34795</name>
    <name evidence="9" type="ORF">TcasGA2_TC034795</name>
</gene>
<feature type="transmembrane region" description="Helical" evidence="8">
    <location>
        <begin position="622"/>
        <end position="641"/>
    </location>
</feature>
<evidence type="ECO:0000256" key="1">
    <source>
        <dbReference type="ARBA" id="ARBA00004651"/>
    </source>
</evidence>
<dbReference type="GO" id="GO:0005886">
    <property type="term" value="C:plasma membrane"/>
    <property type="evidence" value="ECO:0007669"/>
    <property type="project" value="UniProtKB-SubCell"/>
</dbReference>
<dbReference type="STRING" id="7070.A0A139WEQ4"/>
<proteinExistence type="predicted"/>
<evidence type="ECO:0000313" key="10">
    <source>
        <dbReference type="Proteomes" id="UP000007266"/>
    </source>
</evidence>
<keyword evidence="2" id="KW-1003">Cell membrane</keyword>
<feature type="transmembrane region" description="Helical" evidence="8">
    <location>
        <begin position="571"/>
        <end position="591"/>
    </location>
</feature>
<accession>A0A139WEQ4</accession>
<dbReference type="InParanoid" id="A0A139WEQ4"/>
<dbReference type="OMA" id="LEAYWEN"/>
<feature type="transmembrane region" description="Helical" evidence="8">
    <location>
        <begin position="314"/>
        <end position="335"/>
    </location>
</feature>
<reference evidence="9 10" key="2">
    <citation type="journal article" date="2010" name="Nucleic Acids Res.">
        <title>BeetleBase in 2010: revisions to provide comprehensive genomic information for Tribolium castaneum.</title>
        <authorList>
            <person name="Kim H.S."/>
            <person name="Murphy T."/>
            <person name="Xia J."/>
            <person name="Caragea D."/>
            <person name="Park Y."/>
            <person name="Beeman R.W."/>
            <person name="Lorenzen M.D."/>
            <person name="Butcher S."/>
            <person name="Manak J.R."/>
            <person name="Brown S.J."/>
        </authorList>
    </citation>
    <scope>GENOME REANNOTATION</scope>
    <source>
        <strain evidence="9 10">Georgia GA2</strain>
    </source>
</reference>
<dbReference type="AlphaFoldDB" id="A0A139WEQ4"/>
<dbReference type="PANTHER" id="PTHR42643:SF40">
    <property type="entry name" value="IONOTROPIC RECEPTOR 41A-RELATED"/>
    <property type="match status" value="1"/>
</dbReference>
<feature type="transmembrane region" description="Helical" evidence="8">
    <location>
        <begin position="131"/>
        <end position="150"/>
    </location>
</feature>
<evidence type="ECO:0000256" key="2">
    <source>
        <dbReference type="ARBA" id="ARBA00022475"/>
    </source>
</evidence>
<keyword evidence="10" id="KW-1185">Reference proteome</keyword>
<dbReference type="Proteomes" id="UP000007266">
    <property type="component" value="Linkage group 7"/>
</dbReference>
<sequence>MGDDLWGDVYANWTGIGLFGSVLNDEIDIGYAAVYTWEEYYKFMDYTKTLIRSGVTCLVPAPQLAAGWVTPLRSFSLGMWIALVIVLLSNTIVLNLLFYRNQNKRFFIDSLTTAIKLYVQQPLTLTLKRGLLKYFIVTNMIMVLFISSSYSSGLSSVMTVPRYGKSIQTVKDLASSHLNWTGTTDAWIFSLRQVEEAITASKQYNFGFSVERLPYGHYAVGPYIQRDVICNYRIMQEDLYWGQCTFLLRKNSVLLPLLDKLILRVFEAGLEAYWENQVVYQFMDMSVQRGIMFYTRHIIEHDTIKLTWEHVEGAFAVLVLGYAASIFTFVIELILDKDILIHHENASDIFVQFENLIRLHSERFNARRYIVTGQNSLQILLTKELEYVSDLLLVVPNDGEYFEMITHTYGHKINEPVLLDIWYSHNYTFERGNDMFPNKLSNQNGRTFKIGTFTYEPYSITGTDDYSFHGTETSLVYEFVRKYNLTPSFTVIGDELWGDIYDNWTGIGLLGSVLDDSVDIGYAAVYTWEDYYKFMDYTKPLTRTGITCIVPAPQLAAGWFTPLRSFSLEMWIALLVVLLSDAVVLSLIFYGDHNKRFVTDSIMTLIKLYLLQSLTIPLKGKLLKYFIAMNMIMVLLISSSYSSGLSSVMTVPRYDKAIRTIKDLASSGLPWGATSDAWLISLRQVNEEDYKIIKNRFVVKKEDDLTASSRLHNFGFSLERLPYGHYAVGPYIKPDVIANYRIMQEDIYWEQCIFVIRKNSVLLSLLDNLILRVFEAGLEAYWENEAITFEAKI</sequence>
<keyword evidence="4 8" id="KW-1133">Transmembrane helix</keyword>
<organism evidence="9 10">
    <name type="scientific">Tribolium castaneum</name>
    <name type="common">Red flour beetle</name>
    <dbReference type="NCBI Taxonomy" id="7070"/>
    <lineage>
        <taxon>Eukaryota</taxon>
        <taxon>Metazoa</taxon>
        <taxon>Ecdysozoa</taxon>
        <taxon>Arthropoda</taxon>
        <taxon>Hexapoda</taxon>
        <taxon>Insecta</taxon>
        <taxon>Pterygota</taxon>
        <taxon>Neoptera</taxon>
        <taxon>Endopterygota</taxon>
        <taxon>Coleoptera</taxon>
        <taxon>Polyphaga</taxon>
        <taxon>Cucujiformia</taxon>
        <taxon>Tenebrionidae</taxon>
        <taxon>Tenebrionidae incertae sedis</taxon>
        <taxon>Tribolium</taxon>
    </lineage>
</organism>
<keyword evidence="3 8" id="KW-0812">Transmembrane</keyword>
<evidence type="ECO:0000256" key="5">
    <source>
        <dbReference type="ARBA" id="ARBA00023136"/>
    </source>
</evidence>
<evidence type="ECO:0000256" key="7">
    <source>
        <dbReference type="ARBA" id="ARBA00023180"/>
    </source>
</evidence>
<keyword evidence="6" id="KW-0675">Receptor</keyword>
<keyword evidence="7" id="KW-0325">Glycoprotein</keyword>
<evidence type="ECO:0000256" key="3">
    <source>
        <dbReference type="ARBA" id="ARBA00022692"/>
    </source>
</evidence>
<dbReference type="Gene3D" id="3.40.190.10">
    <property type="entry name" value="Periplasmic binding protein-like II"/>
    <property type="match status" value="1"/>
</dbReference>
<evidence type="ECO:0000256" key="4">
    <source>
        <dbReference type="ARBA" id="ARBA00022989"/>
    </source>
</evidence>
<feature type="transmembrane region" description="Helical" evidence="8">
    <location>
        <begin position="77"/>
        <end position="98"/>
    </location>
</feature>
<keyword evidence="5 8" id="KW-0472">Membrane</keyword>
<protein>
    <submittedName>
        <fullName evidence="9">Uncharacterized protein</fullName>
    </submittedName>
</protein>